<sequence length="351" mass="39015">MVWQWGSVASVPSTLPPEEVARETVRTERVRSARSTAFMMLSKGVWNLCASTPGKGTLETIILTGSRTEIGDAALGVLGPRLEPGSTDMGYVVGHTGPYTSRDHFVKVIDALDECITDLPQLLELITQTSSAPFRIKWIASSRNWTHIEEKLAIVTQNKLSLELNAKSVANAVDVYIYYKISQLSIKKKYNDKTKMAIQDYLLSNANGTFLWVALVCQALADPGLRNWNALRTLQTFPPGLDSLDILAVTATVRRPISLEEITSIAEMPDGLCDEPEALEEIINLCGSFLTLQDKTIYFVHQSAKDFLLGKASNNNRHFQEAFNWVFHLGKEEANYTIFSRSLEAVSTVLR</sequence>
<dbReference type="Proteomes" id="UP001301958">
    <property type="component" value="Unassembled WGS sequence"/>
</dbReference>
<dbReference type="AlphaFoldDB" id="A0AAN6YKM9"/>
<evidence type="ECO:0000313" key="1">
    <source>
        <dbReference type="EMBL" id="KAK4221013.1"/>
    </source>
</evidence>
<protein>
    <submittedName>
        <fullName evidence="1">Uncharacterized protein</fullName>
    </submittedName>
</protein>
<reference evidence="1" key="2">
    <citation type="submission" date="2023-05" db="EMBL/GenBank/DDBJ databases">
        <authorList>
            <consortium name="Lawrence Berkeley National Laboratory"/>
            <person name="Steindorff A."/>
            <person name="Hensen N."/>
            <person name="Bonometti L."/>
            <person name="Westerberg I."/>
            <person name="Brannstrom I.O."/>
            <person name="Guillou S."/>
            <person name="Cros-Aarteil S."/>
            <person name="Calhoun S."/>
            <person name="Haridas S."/>
            <person name="Kuo A."/>
            <person name="Mondo S."/>
            <person name="Pangilinan J."/>
            <person name="Riley R."/>
            <person name="Labutti K."/>
            <person name="Andreopoulos B."/>
            <person name="Lipzen A."/>
            <person name="Chen C."/>
            <person name="Yanf M."/>
            <person name="Daum C."/>
            <person name="Ng V."/>
            <person name="Clum A."/>
            <person name="Ohm R."/>
            <person name="Martin F."/>
            <person name="Silar P."/>
            <person name="Natvig D."/>
            <person name="Lalanne C."/>
            <person name="Gautier V."/>
            <person name="Ament-Velasquez S.L."/>
            <person name="Kruys A."/>
            <person name="Hutchinson M.I."/>
            <person name="Powell A.J."/>
            <person name="Barry K."/>
            <person name="Miller A.N."/>
            <person name="Grigoriev I.V."/>
            <person name="Debuchy R."/>
            <person name="Gladieux P."/>
            <person name="Thoren M.H."/>
            <person name="Johannesson H."/>
        </authorList>
    </citation>
    <scope>NUCLEOTIDE SEQUENCE</scope>
    <source>
        <strain evidence="1">CBS 990.96</strain>
    </source>
</reference>
<comment type="caution">
    <text evidence="1">The sequence shown here is derived from an EMBL/GenBank/DDBJ whole genome shotgun (WGS) entry which is preliminary data.</text>
</comment>
<dbReference type="EMBL" id="MU865599">
    <property type="protein sequence ID" value="KAK4221013.1"/>
    <property type="molecule type" value="Genomic_DNA"/>
</dbReference>
<gene>
    <name evidence="1" type="ORF">QBC38DRAFT_523928</name>
</gene>
<keyword evidence="2" id="KW-1185">Reference proteome</keyword>
<name>A0AAN6YKM9_9PEZI</name>
<accession>A0AAN6YKM9</accession>
<organism evidence="1 2">
    <name type="scientific">Podospora fimiseda</name>
    <dbReference type="NCBI Taxonomy" id="252190"/>
    <lineage>
        <taxon>Eukaryota</taxon>
        <taxon>Fungi</taxon>
        <taxon>Dikarya</taxon>
        <taxon>Ascomycota</taxon>
        <taxon>Pezizomycotina</taxon>
        <taxon>Sordariomycetes</taxon>
        <taxon>Sordariomycetidae</taxon>
        <taxon>Sordariales</taxon>
        <taxon>Podosporaceae</taxon>
        <taxon>Podospora</taxon>
    </lineage>
</organism>
<reference evidence="1" key="1">
    <citation type="journal article" date="2023" name="Mol. Phylogenet. Evol.">
        <title>Genome-scale phylogeny and comparative genomics of the fungal order Sordariales.</title>
        <authorList>
            <person name="Hensen N."/>
            <person name="Bonometti L."/>
            <person name="Westerberg I."/>
            <person name="Brannstrom I.O."/>
            <person name="Guillou S."/>
            <person name="Cros-Aarteil S."/>
            <person name="Calhoun S."/>
            <person name="Haridas S."/>
            <person name="Kuo A."/>
            <person name="Mondo S."/>
            <person name="Pangilinan J."/>
            <person name="Riley R."/>
            <person name="LaButti K."/>
            <person name="Andreopoulos B."/>
            <person name="Lipzen A."/>
            <person name="Chen C."/>
            <person name="Yan M."/>
            <person name="Daum C."/>
            <person name="Ng V."/>
            <person name="Clum A."/>
            <person name="Steindorff A."/>
            <person name="Ohm R.A."/>
            <person name="Martin F."/>
            <person name="Silar P."/>
            <person name="Natvig D.O."/>
            <person name="Lalanne C."/>
            <person name="Gautier V."/>
            <person name="Ament-Velasquez S.L."/>
            <person name="Kruys A."/>
            <person name="Hutchinson M.I."/>
            <person name="Powell A.J."/>
            <person name="Barry K."/>
            <person name="Miller A.N."/>
            <person name="Grigoriev I.V."/>
            <person name="Debuchy R."/>
            <person name="Gladieux P."/>
            <person name="Hiltunen Thoren M."/>
            <person name="Johannesson H."/>
        </authorList>
    </citation>
    <scope>NUCLEOTIDE SEQUENCE</scope>
    <source>
        <strain evidence="1">CBS 990.96</strain>
    </source>
</reference>
<proteinExistence type="predicted"/>
<evidence type="ECO:0000313" key="2">
    <source>
        <dbReference type="Proteomes" id="UP001301958"/>
    </source>
</evidence>
<dbReference type="PANTHER" id="PTHR10039">
    <property type="entry name" value="AMELOGENIN"/>
    <property type="match status" value="1"/>
</dbReference>